<feature type="compositionally biased region" description="Polar residues" evidence="1">
    <location>
        <begin position="1"/>
        <end position="17"/>
    </location>
</feature>
<keyword evidence="3" id="KW-1185">Reference proteome</keyword>
<evidence type="ECO:0000313" key="2">
    <source>
        <dbReference type="EMBL" id="SDQ72972.1"/>
    </source>
</evidence>
<reference evidence="2 3" key="1">
    <citation type="submission" date="2016-10" db="EMBL/GenBank/DDBJ databases">
        <authorList>
            <person name="Varghese N."/>
            <person name="Submissions S."/>
        </authorList>
    </citation>
    <scope>NUCLEOTIDE SEQUENCE [LARGE SCALE GENOMIC DNA]</scope>
    <source>
        <strain evidence="2 3">Nl1</strain>
    </source>
</reference>
<evidence type="ECO:0000313" key="3">
    <source>
        <dbReference type="Proteomes" id="UP000183471"/>
    </source>
</evidence>
<gene>
    <name evidence="2" type="ORF">SAMN05216402_2047</name>
</gene>
<dbReference type="Proteomes" id="UP000183471">
    <property type="component" value="Unassembled WGS sequence"/>
</dbReference>
<feature type="region of interest" description="Disordered" evidence="1">
    <location>
        <begin position="1"/>
        <end position="20"/>
    </location>
</feature>
<comment type="caution">
    <text evidence="2">The sequence shown here is derived from an EMBL/GenBank/DDBJ whole genome shotgun (WGS) entry which is preliminary data.</text>
</comment>
<sequence>MIAIKNPSSEDQNNAKSLLQDDMGDRRNICTARVSGKMIPFSIDHLQRYSRIIQEAIAVRRHLDLLRWLQGEVQQYLPHEIMLAAWGNFGANLIQYDIVSTLPGVRTAHLEPERLSPLLRGLYQRWGDMGRMPCAFRSCSDTLYESSGAQCAFGGILQGMRSSLLHGIRDRREHHDRLYVIFSSHDKLDCSTLGTMAILMPHIDAAFSRVAPLSRACQQISFLANELAGSDTARSEKEAEMRKDHGRSKHEVATWVE</sequence>
<dbReference type="RefSeq" id="WP_107797664.1">
    <property type="nucleotide sequence ID" value="NZ_FNKY01000001.1"/>
</dbReference>
<protein>
    <submittedName>
        <fullName evidence="2">Transcriptional regulator EpsA</fullName>
    </submittedName>
</protein>
<accession>A0ABY0TK00</accession>
<proteinExistence type="predicted"/>
<name>A0ABY0TK00_9PROT</name>
<organism evidence="2 3">
    <name type="scientific">Nitrosospira multiformis</name>
    <dbReference type="NCBI Taxonomy" id="1231"/>
    <lineage>
        <taxon>Bacteria</taxon>
        <taxon>Pseudomonadati</taxon>
        <taxon>Pseudomonadota</taxon>
        <taxon>Betaproteobacteria</taxon>
        <taxon>Nitrosomonadales</taxon>
        <taxon>Nitrosomonadaceae</taxon>
        <taxon>Nitrosospira</taxon>
    </lineage>
</organism>
<dbReference type="EMBL" id="FNKY01000001">
    <property type="protein sequence ID" value="SDQ72972.1"/>
    <property type="molecule type" value="Genomic_DNA"/>
</dbReference>
<evidence type="ECO:0000256" key="1">
    <source>
        <dbReference type="SAM" id="MobiDB-lite"/>
    </source>
</evidence>